<dbReference type="GO" id="GO:0015031">
    <property type="term" value="P:protein transport"/>
    <property type="evidence" value="ECO:0007669"/>
    <property type="project" value="UniProtKB-KW"/>
</dbReference>
<dbReference type="GO" id="GO:0090522">
    <property type="term" value="P:vesicle tethering involved in exocytosis"/>
    <property type="evidence" value="ECO:0007669"/>
    <property type="project" value="UniProtKB-UniRule"/>
</dbReference>
<proteinExistence type="inferred from homology"/>
<name>D8M0B7_BLAHO</name>
<evidence type="ECO:0000313" key="6">
    <source>
        <dbReference type="Proteomes" id="UP000008312"/>
    </source>
</evidence>
<dbReference type="PANTHER" id="PTHR14146">
    <property type="entry name" value="EXOCYST COMPLEX COMPONENT 4"/>
    <property type="match status" value="1"/>
</dbReference>
<keyword evidence="6" id="KW-1185">Reference proteome</keyword>
<gene>
    <name evidence="5" type="ORF">GSBLH_T00007026001</name>
</gene>
<dbReference type="Proteomes" id="UP000008312">
    <property type="component" value="Unassembled WGS sequence"/>
</dbReference>
<dbReference type="PANTHER" id="PTHR14146:SF0">
    <property type="entry name" value="EXOCYST COMPLEX COMPONENT 4"/>
    <property type="match status" value="1"/>
</dbReference>
<dbReference type="GO" id="GO:0006893">
    <property type="term" value="P:Golgi to plasma membrane transport"/>
    <property type="evidence" value="ECO:0007669"/>
    <property type="project" value="TreeGrafter"/>
</dbReference>
<keyword evidence="1 3" id="KW-0813">Transport</keyword>
<evidence type="ECO:0000259" key="4">
    <source>
        <dbReference type="Pfam" id="PF04048"/>
    </source>
</evidence>
<dbReference type="EMBL" id="FN668643">
    <property type="protein sequence ID" value="CBK21506.2"/>
    <property type="molecule type" value="Genomic_DNA"/>
</dbReference>
<organism evidence="5">
    <name type="scientific">Blastocystis hominis</name>
    <dbReference type="NCBI Taxonomy" id="12968"/>
    <lineage>
        <taxon>Eukaryota</taxon>
        <taxon>Sar</taxon>
        <taxon>Stramenopiles</taxon>
        <taxon>Bigyra</taxon>
        <taxon>Opalozoa</taxon>
        <taxon>Opalinata</taxon>
        <taxon>Blastocystidae</taxon>
        <taxon>Blastocystis</taxon>
    </lineage>
</organism>
<comment type="function">
    <text evidence="3">Component of the exocyst complex involved in the docking of exocytic vesicles with fusion sites on the plasma membrane.</text>
</comment>
<dbReference type="InParanoid" id="D8M0B7"/>
<dbReference type="GO" id="GO:0006612">
    <property type="term" value="P:protein targeting to membrane"/>
    <property type="evidence" value="ECO:0007669"/>
    <property type="project" value="UniProtKB-UniRule"/>
</dbReference>
<dbReference type="GeneID" id="24923150"/>
<evidence type="ECO:0000256" key="1">
    <source>
        <dbReference type="ARBA" id="ARBA00022448"/>
    </source>
</evidence>
<dbReference type="AlphaFoldDB" id="D8M0B7"/>
<dbReference type="Pfam" id="PF04048">
    <property type="entry name" value="Sec8_N"/>
    <property type="match status" value="1"/>
</dbReference>
<dbReference type="InterPro" id="IPR007191">
    <property type="entry name" value="Sec8_exocyst_N"/>
</dbReference>
<accession>D8M0B7</accession>
<keyword evidence="3" id="KW-0653">Protein transport</keyword>
<comment type="similarity">
    <text evidence="3">Belongs to the SEC8 family.</text>
</comment>
<protein>
    <recommendedName>
        <fullName evidence="3">Exocyst complex component Sec8</fullName>
    </recommendedName>
</protein>
<dbReference type="GO" id="GO:0000145">
    <property type="term" value="C:exocyst"/>
    <property type="evidence" value="ECO:0007669"/>
    <property type="project" value="UniProtKB-UniRule"/>
</dbReference>
<feature type="domain" description="Exocyst complex component Sec8 N-terminal" evidence="4">
    <location>
        <begin position="27"/>
        <end position="158"/>
    </location>
</feature>
<sequence length="216" mass="24936">MPSLDLKTGSVNNYITEFLKEIDDIFLNPEFNTLDYVLNMMNRSQTTEGEKREMEFLDKQQQVIEKCLVPVVQAYYNDYNKSLASLTAICDDFRKNQAEVIELSKRIQDVKSKMSGNRGGIKDLFYERVGLVTALLKEYTLKSLKNVEYIRQAPKIMDSLISSRLFIRASNLYNEVATLVNDKSISSIPTIITLQALWETKRKDLENVMMDTLLSY</sequence>
<dbReference type="OrthoDB" id="272977at2759"/>
<evidence type="ECO:0000256" key="3">
    <source>
        <dbReference type="RuleBase" id="RU367079"/>
    </source>
</evidence>
<dbReference type="InterPro" id="IPR039682">
    <property type="entry name" value="Sec8/EXOC4"/>
</dbReference>
<dbReference type="GO" id="GO:0006904">
    <property type="term" value="P:vesicle docking involved in exocytosis"/>
    <property type="evidence" value="ECO:0007669"/>
    <property type="project" value="InterPro"/>
</dbReference>
<reference evidence="5" key="1">
    <citation type="submission" date="2010-02" db="EMBL/GenBank/DDBJ databases">
        <title>Sequencing and annotation of the Blastocystis hominis genome.</title>
        <authorList>
            <person name="Wincker P."/>
        </authorList>
    </citation>
    <scope>NUCLEOTIDE SEQUENCE</scope>
    <source>
        <strain evidence="5">Singapore isolate B</strain>
    </source>
</reference>
<keyword evidence="2 3" id="KW-0268">Exocytosis</keyword>
<dbReference type="RefSeq" id="XP_012895554.1">
    <property type="nucleotide sequence ID" value="XM_013040100.1"/>
</dbReference>
<evidence type="ECO:0000313" key="5">
    <source>
        <dbReference type="EMBL" id="CBK21506.2"/>
    </source>
</evidence>
<evidence type="ECO:0000256" key="2">
    <source>
        <dbReference type="ARBA" id="ARBA00022483"/>
    </source>
</evidence>